<dbReference type="InterPro" id="IPR002104">
    <property type="entry name" value="Integrase_catalytic"/>
</dbReference>
<name>A0A1N7FRW8_9GAMM</name>
<dbReference type="InterPro" id="IPR011010">
    <property type="entry name" value="DNA_brk_join_enz"/>
</dbReference>
<dbReference type="InterPro" id="IPR050090">
    <property type="entry name" value="Tyrosine_recombinase_XerCD"/>
</dbReference>
<evidence type="ECO:0000313" key="6">
    <source>
        <dbReference type="Proteomes" id="UP000187495"/>
    </source>
</evidence>
<gene>
    <name evidence="5" type="ORF">SAMN02745664_11638</name>
</gene>
<dbReference type="GO" id="GO:0006310">
    <property type="term" value="P:DNA recombination"/>
    <property type="evidence" value="ECO:0007669"/>
    <property type="project" value="UniProtKB-KW"/>
</dbReference>
<reference evidence="6" key="1">
    <citation type="submission" date="2017-01" db="EMBL/GenBank/DDBJ databases">
        <authorList>
            <person name="Varghese N."/>
            <person name="Submissions S."/>
        </authorList>
    </citation>
    <scope>NUCLEOTIDE SEQUENCE [LARGE SCALE GENOMIC DNA]</scope>
    <source>
        <strain evidence="6">DSM 21768</strain>
    </source>
</reference>
<dbReference type="InterPro" id="IPR004107">
    <property type="entry name" value="Integrase_SAM-like_N"/>
</dbReference>
<feature type="domain" description="Tyr recombinase" evidence="4">
    <location>
        <begin position="199"/>
        <end position="396"/>
    </location>
</feature>
<evidence type="ECO:0000256" key="1">
    <source>
        <dbReference type="ARBA" id="ARBA00022908"/>
    </source>
</evidence>
<dbReference type="EMBL" id="FTNU01000016">
    <property type="protein sequence ID" value="SIS03061.1"/>
    <property type="molecule type" value="Genomic_DNA"/>
</dbReference>
<accession>A0A1N7FRW8</accession>
<dbReference type="InterPro" id="IPR013762">
    <property type="entry name" value="Integrase-like_cat_sf"/>
</dbReference>
<dbReference type="STRING" id="34061.B0189_00100"/>
<dbReference type="Pfam" id="PF00589">
    <property type="entry name" value="Phage_integrase"/>
    <property type="match status" value="1"/>
</dbReference>
<organism evidence="5 6">
    <name type="scientific">Moraxella cuniculi DSM 21768</name>
    <dbReference type="NCBI Taxonomy" id="1122245"/>
    <lineage>
        <taxon>Bacteria</taxon>
        <taxon>Pseudomonadati</taxon>
        <taxon>Pseudomonadota</taxon>
        <taxon>Gammaproteobacteria</taxon>
        <taxon>Moraxellales</taxon>
        <taxon>Moraxellaceae</taxon>
        <taxon>Moraxella</taxon>
    </lineage>
</organism>
<evidence type="ECO:0000259" key="4">
    <source>
        <dbReference type="PROSITE" id="PS51898"/>
    </source>
</evidence>
<keyword evidence="1" id="KW-0229">DNA integration</keyword>
<dbReference type="GO" id="GO:0003677">
    <property type="term" value="F:DNA binding"/>
    <property type="evidence" value="ECO:0007669"/>
    <property type="project" value="UniProtKB-KW"/>
</dbReference>
<keyword evidence="3" id="KW-0233">DNA recombination</keyword>
<protein>
    <submittedName>
        <fullName evidence="5">Integrase</fullName>
    </submittedName>
</protein>
<dbReference type="Gene3D" id="1.10.443.10">
    <property type="entry name" value="Intergrase catalytic core"/>
    <property type="match status" value="1"/>
</dbReference>
<dbReference type="Gene3D" id="1.10.150.130">
    <property type="match status" value="1"/>
</dbReference>
<evidence type="ECO:0000313" key="5">
    <source>
        <dbReference type="EMBL" id="SIS03061.1"/>
    </source>
</evidence>
<dbReference type="AlphaFoldDB" id="A0A1N7FRW8"/>
<dbReference type="PROSITE" id="PS51898">
    <property type="entry name" value="TYR_RECOMBINASE"/>
    <property type="match status" value="1"/>
</dbReference>
<dbReference type="InterPro" id="IPR010998">
    <property type="entry name" value="Integrase_recombinase_N"/>
</dbReference>
<keyword evidence="2" id="KW-0238">DNA-binding</keyword>
<dbReference type="CDD" id="cd01189">
    <property type="entry name" value="INT_ICEBs1_C_like"/>
    <property type="match status" value="1"/>
</dbReference>
<dbReference type="RefSeq" id="WP_076555868.1">
    <property type="nucleotide sequence ID" value="NZ_FTNU01000016.1"/>
</dbReference>
<dbReference type="InterPro" id="IPR022000">
    <property type="entry name" value="Min27-like_integrase_DNA_bind"/>
</dbReference>
<dbReference type="Pfam" id="PF12167">
    <property type="entry name" value="Arm-DNA-bind_2"/>
    <property type="match status" value="1"/>
</dbReference>
<dbReference type="Proteomes" id="UP000187495">
    <property type="component" value="Unassembled WGS sequence"/>
</dbReference>
<sequence length="412" mass="47958">MASIRTRKGSQLLFVDFVYRNQRCRETTNLTDTPANRKKLAKVIEKMEAEILLGTFDYRTYFPKSDKVAYFDEIRARQEHLYQSHVQGTPLFADFVTLWLHEKQIEWRASYQQKIGIILDKYLIPAFGKECLSLIKRQDVLAFRASLAKVTHKTAKHTLSATRINSIMATLYMILKEASKRYHFDDPTVDIKQLKADKPEIVPFSLDEVWQFLNGVRADYKNYYLVRFFTGMRTSEIDGLTWDCVDFDRREIHIRQAIVNGVLGKPKTAESNRQIDMSPFVYDALQAQYLIYQANKKQGKSTKHSHGFDYVFCLQNGEPLDYRNVNRRVWHPTLRRLGLKPRNAYQTRHTAATLWLSAGEAPEWIAKQMGHVNTMMLFKVYSRYVPNATRQDGSAFHALLIQSKQEQEGSSC</sequence>
<dbReference type="PANTHER" id="PTHR30349">
    <property type="entry name" value="PHAGE INTEGRASE-RELATED"/>
    <property type="match status" value="1"/>
</dbReference>
<keyword evidence="6" id="KW-1185">Reference proteome</keyword>
<dbReference type="SUPFAM" id="SSF56349">
    <property type="entry name" value="DNA breaking-rejoining enzymes"/>
    <property type="match status" value="1"/>
</dbReference>
<evidence type="ECO:0000256" key="2">
    <source>
        <dbReference type="ARBA" id="ARBA00023125"/>
    </source>
</evidence>
<dbReference type="GO" id="GO:0015074">
    <property type="term" value="P:DNA integration"/>
    <property type="evidence" value="ECO:0007669"/>
    <property type="project" value="UniProtKB-KW"/>
</dbReference>
<evidence type="ECO:0000256" key="3">
    <source>
        <dbReference type="ARBA" id="ARBA00023172"/>
    </source>
</evidence>
<dbReference type="Pfam" id="PF14659">
    <property type="entry name" value="Phage_int_SAM_3"/>
    <property type="match status" value="1"/>
</dbReference>
<proteinExistence type="predicted"/>
<dbReference type="PANTHER" id="PTHR30349:SF36">
    <property type="entry name" value="PROPHAGE INTEGRASE INTR-RELATED"/>
    <property type="match status" value="1"/>
</dbReference>